<accession>A0AA48GXC7</accession>
<evidence type="ECO:0008006" key="3">
    <source>
        <dbReference type="Google" id="ProtNLM"/>
    </source>
</evidence>
<organism evidence="1 2">
    <name type="scientific">Mesoterricola sediminis</name>
    <dbReference type="NCBI Taxonomy" id="2927980"/>
    <lineage>
        <taxon>Bacteria</taxon>
        <taxon>Pseudomonadati</taxon>
        <taxon>Acidobacteriota</taxon>
        <taxon>Holophagae</taxon>
        <taxon>Holophagales</taxon>
        <taxon>Holophagaceae</taxon>
        <taxon>Mesoterricola</taxon>
    </lineage>
</organism>
<dbReference type="GO" id="GO:0016491">
    <property type="term" value="F:oxidoreductase activity"/>
    <property type="evidence" value="ECO:0007669"/>
    <property type="project" value="InterPro"/>
</dbReference>
<dbReference type="EMBL" id="AP027081">
    <property type="protein sequence ID" value="BDU78014.1"/>
    <property type="molecule type" value="Genomic_DNA"/>
</dbReference>
<reference evidence="1" key="1">
    <citation type="journal article" date="2023" name="Int. J. Syst. Evol. Microbiol.">
        <title>Mesoterricola silvestris gen. nov., sp. nov., Mesoterricola sediminis sp. nov., Geothrix oryzae sp. nov., Geothrix edaphica sp. nov., Geothrix rubra sp. nov., and Geothrix limicola sp. nov., six novel members of Acidobacteriota isolated from soils.</title>
        <authorList>
            <person name="Itoh H."/>
            <person name="Sugisawa Y."/>
            <person name="Mise K."/>
            <person name="Xu Z."/>
            <person name="Kuniyasu M."/>
            <person name="Ushijima N."/>
            <person name="Kawano K."/>
            <person name="Kobayashi E."/>
            <person name="Shiratori Y."/>
            <person name="Masuda Y."/>
            <person name="Senoo K."/>
        </authorList>
    </citation>
    <scope>NUCLEOTIDE SEQUENCE</scope>
    <source>
        <strain evidence="1">W786</strain>
    </source>
</reference>
<dbReference type="Proteomes" id="UP001228113">
    <property type="component" value="Chromosome"/>
</dbReference>
<name>A0AA48GXC7_9BACT</name>
<protein>
    <recommendedName>
        <fullName evidence="3">TRASH domain-containing protein</fullName>
    </recommendedName>
</protein>
<dbReference type="Gene3D" id="1.10.620.20">
    <property type="entry name" value="Ribonucleotide Reductase, subunit A"/>
    <property type="match status" value="1"/>
</dbReference>
<evidence type="ECO:0000313" key="1">
    <source>
        <dbReference type="EMBL" id="BDU78014.1"/>
    </source>
</evidence>
<dbReference type="RefSeq" id="WP_243333821.1">
    <property type="nucleotide sequence ID" value="NZ_AP027081.1"/>
</dbReference>
<gene>
    <name evidence="1" type="ORF">METESE_29720</name>
</gene>
<sequence>MLTLVLTAALSIAPQAGQVKPATNTICPVLGGKVDPKKSPKVVVRGQEYYICCKGCDKELAANPDKFLEKDGTPKNAKKAK</sequence>
<keyword evidence="2" id="KW-1185">Reference proteome</keyword>
<proteinExistence type="predicted"/>
<evidence type="ECO:0000313" key="2">
    <source>
        <dbReference type="Proteomes" id="UP001228113"/>
    </source>
</evidence>
<dbReference type="InterPro" id="IPR012348">
    <property type="entry name" value="RNR-like"/>
</dbReference>
<dbReference type="AlphaFoldDB" id="A0AA48GXC7"/>
<dbReference type="KEGG" id="msea:METESE_29720"/>